<name>I4VTA9_9GAMM</name>
<evidence type="ECO:0008006" key="4">
    <source>
        <dbReference type="Google" id="ProtNLM"/>
    </source>
</evidence>
<keyword evidence="3" id="KW-1185">Reference proteome</keyword>
<evidence type="ECO:0000256" key="1">
    <source>
        <dbReference type="ARBA" id="ARBA00022723"/>
    </source>
</evidence>
<dbReference type="EMBL" id="AJXU01000028">
    <property type="protein sequence ID" value="EIL90450.1"/>
    <property type="molecule type" value="Genomic_DNA"/>
</dbReference>
<evidence type="ECO:0000313" key="2">
    <source>
        <dbReference type="EMBL" id="EIL90450.1"/>
    </source>
</evidence>
<dbReference type="AlphaFoldDB" id="I4VTA9"/>
<dbReference type="CDD" id="cd00377">
    <property type="entry name" value="ICL_PEPM"/>
    <property type="match status" value="1"/>
</dbReference>
<accession>I4VTA9</accession>
<dbReference type="GO" id="GO:0003824">
    <property type="term" value="F:catalytic activity"/>
    <property type="evidence" value="ECO:0007669"/>
    <property type="project" value="InterPro"/>
</dbReference>
<dbReference type="eggNOG" id="COG2513">
    <property type="taxonomic scope" value="Bacteria"/>
</dbReference>
<dbReference type="RefSeq" id="WP_007080956.1">
    <property type="nucleotide sequence ID" value="NZ_AJXU01000028.1"/>
</dbReference>
<dbReference type="PATRIC" id="fig|1163408.3.peg.1343"/>
<dbReference type="PANTHER" id="PTHR42905:SF16">
    <property type="entry name" value="CARBOXYPHOSPHONOENOLPYRUVATE PHOSPHONOMUTASE-LIKE PROTEIN (AFU_ORTHOLOGUE AFUA_5G07230)"/>
    <property type="match status" value="1"/>
</dbReference>
<dbReference type="SUPFAM" id="SSF51621">
    <property type="entry name" value="Phosphoenolpyruvate/pyruvate domain"/>
    <property type="match status" value="1"/>
</dbReference>
<keyword evidence="1" id="KW-0479">Metal-binding</keyword>
<organism evidence="2 3">
    <name type="scientific">Rhodanobacter fulvus Jip2</name>
    <dbReference type="NCBI Taxonomy" id="1163408"/>
    <lineage>
        <taxon>Bacteria</taxon>
        <taxon>Pseudomonadati</taxon>
        <taxon>Pseudomonadota</taxon>
        <taxon>Gammaproteobacteria</taxon>
        <taxon>Lysobacterales</taxon>
        <taxon>Rhodanobacteraceae</taxon>
        <taxon>Rhodanobacter</taxon>
    </lineage>
</organism>
<reference evidence="2 3" key="1">
    <citation type="journal article" date="2012" name="J. Bacteriol.">
        <title>Genome sequences for six rhodanobacter strains, isolated from soils and the terrestrial subsurface, with variable denitrification capabilities.</title>
        <authorList>
            <person name="Kostka J.E."/>
            <person name="Green S.J."/>
            <person name="Rishishwar L."/>
            <person name="Prakash O."/>
            <person name="Katz L.S."/>
            <person name="Marino-Ramirez L."/>
            <person name="Jordan I.K."/>
            <person name="Munk C."/>
            <person name="Ivanova N."/>
            <person name="Mikhailova N."/>
            <person name="Watson D.B."/>
            <person name="Brown S.D."/>
            <person name="Palumbo A.V."/>
            <person name="Brooks S.C."/>
        </authorList>
    </citation>
    <scope>NUCLEOTIDE SEQUENCE [LARGE SCALE GENOMIC DNA]</scope>
    <source>
        <strain evidence="3">Jip2T</strain>
    </source>
</reference>
<proteinExistence type="predicted"/>
<dbReference type="OrthoDB" id="9780430at2"/>
<protein>
    <recommendedName>
        <fullName evidence="4">PEP phosphonomutase-like enzyme</fullName>
    </recommendedName>
</protein>
<dbReference type="InterPro" id="IPR040442">
    <property type="entry name" value="Pyrv_kinase-like_dom_sf"/>
</dbReference>
<evidence type="ECO:0000313" key="3">
    <source>
        <dbReference type="Proteomes" id="UP000004210"/>
    </source>
</evidence>
<comment type="caution">
    <text evidence="2">The sequence shown here is derived from an EMBL/GenBank/DDBJ whole genome shotgun (WGS) entry which is preliminary data.</text>
</comment>
<dbReference type="Gene3D" id="3.20.20.60">
    <property type="entry name" value="Phosphoenolpyruvate-binding domains"/>
    <property type="match status" value="1"/>
</dbReference>
<dbReference type="InterPro" id="IPR015813">
    <property type="entry name" value="Pyrv/PenolPyrv_kinase-like_dom"/>
</dbReference>
<dbReference type="STRING" id="1163408.UU9_06579"/>
<dbReference type="Pfam" id="PF13714">
    <property type="entry name" value="PEP_mutase"/>
    <property type="match status" value="1"/>
</dbReference>
<sequence length="273" mass="28647">MTTANHAATFRQLHQHGLLLLANAWDAGSARLIESLGAKAIATTSAGVAWANGYVDGSRLPVQHSVATIANIVRVIRVPLSVDFEDGYASDPATVADNVARVIDAGAVGINIEDGADSPDLLAGKIERIKRMAAQRGVDLFVNARTDVYLRGLASDDRRVEETLARAARYRAAGADNLFVPGVVDADDIRHIVSNAGLPLNVMSRPGLPSVPELAALGVRRLSAGASISIATLDCVAGLADSFLHGEGKQVSGKALDYGAINKLFDGIEARQH</sequence>
<dbReference type="Proteomes" id="UP000004210">
    <property type="component" value="Unassembled WGS sequence"/>
</dbReference>
<dbReference type="GO" id="GO:0046872">
    <property type="term" value="F:metal ion binding"/>
    <property type="evidence" value="ECO:0007669"/>
    <property type="project" value="UniProtKB-KW"/>
</dbReference>
<dbReference type="PANTHER" id="PTHR42905">
    <property type="entry name" value="PHOSPHOENOLPYRUVATE CARBOXYLASE"/>
    <property type="match status" value="1"/>
</dbReference>
<dbReference type="InterPro" id="IPR039556">
    <property type="entry name" value="ICL/PEPM"/>
</dbReference>
<gene>
    <name evidence="2" type="ORF">UU9_06579</name>
</gene>